<gene>
    <name evidence="1" type="ORF">LZZ85_00380</name>
</gene>
<protein>
    <recommendedName>
        <fullName evidence="3">Peptidase S9 prolyl oligopeptidase catalytic domain-containing protein</fullName>
    </recommendedName>
</protein>
<evidence type="ECO:0000313" key="2">
    <source>
        <dbReference type="Proteomes" id="UP001165367"/>
    </source>
</evidence>
<reference evidence="1" key="1">
    <citation type="submission" date="2022-01" db="EMBL/GenBank/DDBJ databases">
        <authorList>
            <person name="Jo J.-H."/>
            <person name="Im W.-T."/>
        </authorList>
    </citation>
    <scope>NUCLEOTIDE SEQUENCE</scope>
    <source>
        <strain evidence="1">NA20</strain>
    </source>
</reference>
<sequence length="49" mass="5611">MFILQAGNDLVDTIQHSLRYYIALKKANVPTEYHIYDEGGHAFGCIKQQ</sequence>
<comment type="caution">
    <text evidence="1">The sequence shown here is derived from an EMBL/GenBank/DDBJ whole genome shotgun (WGS) entry which is preliminary data.</text>
</comment>
<organism evidence="1 2">
    <name type="scientific">Terrimonas ginsenosidimutans</name>
    <dbReference type="NCBI Taxonomy" id="2908004"/>
    <lineage>
        <taxon>Bacteria</taxon>
        <taxon>Pseudomonadati</taxon>
        <taxon>Bacteroidota</taxon>
        <taxon>Chitinophagia</taxon>
        <taxon>Chitinophagales</taxon>
        <taxon>Chitinophagaceae</taxon>
        <taxon>Terrimonas</taxon>
    </lineage>
</organism>
<evidence type="ECO:0008006" key="3">
    <source>
        <dbReference type="Google" id="ProtNLM"/>
    </source>
</evidence>
<dbReference type="SUPFAM" id="SSF53474">
    <property type="entry name" value="alpha/beta-Hydrolases"/>
    <property type="match status" value="1"/>
</dbReference>
<name>A0ABS9KK61_9BACT</name>
<keyword evidence="2" id="KW-1185">Reference proteome</keyword>
<dbReference type="EMBL" id="JAKLTR010000001">
    <property type="protein sequence ID" value="MCG2612706.1"/>
    <property type="molecule type" value="Genomic_DNA"/>
</dbReference>
<dbReference type="Proteomes" id="UP001165367">
    <property type="component" value="Unassembled WGS sequence"/>
</dbReference>
<accession>A0ABS9KK61</accession>
<dbReference type="Gene3D" id="3.40.50.1820">
    <property type="entry name" value="alpha/beta hydrolase"/>
    <property type="match status" value="1"/>
</dbReference>
<dbReference type="InterPro" id="IPR029058">
    <property type="entry name" value="AB_hydrolase_fold"/>
</dbReference>
<proteinExistence type="predicted"/>
<evidence type="ECO:0000313" key="1">
    <source>
        <dbReference type="EMBL" id="MCG2612706.1"/>
    </source>
</evidence>